<dbReference type="Proteomes" id="UP000824120">
    <property type="component" value="Chromosome 2"/>
</dbReference>
<protein>
    <submittedName>
        <fullName evidence="2">Uncharacterized protein</fullName>
    </submittedName>
</protein>
<gene>
    <name evidence="2" type="ORF">H5410_008749</name>
</gene>
<keyword evidence="3" id="KW-1185">Reference proteome</keyword>
<reference evidence="2 3" key="1">
    <citation type="submission" date="2020-09" db="EMBL/GenBank/DDBJ databases">
        <title>De no assembly of potato wild relative species, Solanum commersonii.</title>
        <authorList>
            <person name="Cho K."/>
        </authorList>
    </citation>
    <scope>NUCLEOTIDE SEQUENCE [LARGE SCALE GENOMIC DNA]</scope>
    <source>
        <strain evidence="2">LZ3.2</strain>
        <tissue evidence="2">Leaf</tissue>
    </source>
</reference>
<comment type="caution">
    <text evidence="2">The sequence shown here is derived from an EMBL/GenBank/DDBJ whole genome shotgun (WGS) entry which is preliminary data.</text>
</comment>
<sequence>MTNGRTAADSISGNNGENTGVSMSIPNSVIGQGSNNLGSRQAPGSGQAHFSYGLNTNVHETWWDLKSATAQSEHGIVDGNNIFKAASQEEIDVKQLLKGCTFTKEQYDHILRDLFSFSQIKMSEKHFLFQNPLPDSAVLFDTSTTQLFQTPSSINNDLSCLEGSSVVPDVEIVSLDHCNSQSLNSNNESFSSSILAPC</sequence>
<evidence type="ECO:0000256" key="1">
    <source>
        <dbReference type="SAM" id="MobiDB-lite"/>
    </source>
</evidence>
<name>A0A9J6AGQ0_SOLCO</name>
<evidence type="ECO:0000313" key="2">
    <source>
        <dbReference type="EMBL" id="KAG5623531.1"/>
    </source>
</evidence>
<organism evidence="2 3">
    <name type="scientific">Solanum commersonii</name>
    <name type="common">Commerson's wild potato</name>
    <name type="synonym">Commerson's nightshade</name>
    <dbReference type="NCBI Taxonomy" id="4109"/>
    <lineage>
        <taxon>Eukaryota</taxon>
        <taxon>Viridiplantae</taxon>
        <taxon>Streptophyta</taxon>
        <taxon>Embryophyta</taxon>
        <taxon>Tracheophyta</taxon>
        <taxon>Spermatophyta</taxon>
        <taxon>Magnoliopsida</taxon>
        <taxon>eudicotyledons</taxon>
        <taxon>Gunneridae</taxon>
        <taxon>Pentapetalae</taxon>
        <taxon>asterids</taxon>
        <taxon>lamiids</taxon>
        <taxon>Solanales</taxon>
        <taxon>Solanaceae</taxon>
        <taxon>Solanoideae</taxon>
        <taxon>Solaneae</taxon>
        <taxon>Solanum</taxon>
    </lineage>
</organism>
<dbReference type="OrthoDB" id="1302293at2759"/>
<dbReference type="AlphaFoldDB" id="A0A9J6AGQ0"/>
<proteinExistence type="predicted"/>
<dbReference type="EMBL" id="JACXVP010000002">
    <property type="protein sequence ID" value="KAG5623531.1"/>
    <property type="molecule type" value="Genomic_DNA"/>
</dbReference>
<accession>A0A9J6AGQ0</accession>
<evidence type="ECO:0000313" key="3">
    <source>
        <dbReference type="Proteomes" id="UP000824120"/>
    </source>
</evidence>
<feature type="region of interest" description="Disordered" evidence="1">
    <location>
        <begin position="1"/>
        <end position="44"/>
    </location>
</feature>